<reference evidence="2" key="1">
    <citation type="journal article" date="2019" name="Int. J. Syst. Evol. Microbiol.">
        <title>The Global Catalogue of Microorganisms (GCM) 10K type strain sequencing project: providing services to taxonomists for standard genome sequencing and annotation.</title>
        <authorList>
            <consortium name="The Broad Institute Genomics Platform"/>
            <consortium name="The Broad Institute Genome Sequencing Center for Infectious Disease"/>
            <person name="Wu L."/>
            <person name="Ma J."/>
        </authorList>
    </citation>
    <scope>NUCLEOTIDE SEQUENCE [LARGE SCALE GENOMIC DNA]</scope>
    <source>
        <strain evidence="2">CCUG 53903</strain>
    </source>
</reference>
<organism evidence="1 2">
    <name type="scientific">Nonomuraea insulae</name>
    <dbReference type="NCBI Taxonomy" id="1616787"/>
    <lineage>
        <taxon>Bacteria</taxon>
        <taxon>Bacillati</taxon>
        <taxon>Actinomycetota</taxon>
        <taxon>Actinomycetes</taxon>
        <taxon>Streptosporangiales</taxon>
        <taxon>Streptosporangiaceae</taxon>
        <taxon>Nonomuraea</taxon>
    </lineage>
</organism>
<gene>
    <name evidence="1" type="ORF">ACFPZ3_19300</name>
</gene>
<dbReference type="RefSeq" id="WP_379515526.1">
    <property type="nucleotide sequence ID" value="NZ_JBHSPA010000023.1"/>
</dbReference>
<proteinExistence type="predicted"/>
<sequence length="48" mass="5055">MPVWASVGPFPGTLLLAVAAWRSGSPLGVQVPRDRLPAPTGRSKALSW</sequence>
<accession>A0ABW1CL44</accession>
<protein>
    <submittedName>
        <fullName evidence="1">Uncharacterized protein</fullName>
    </submittedName>
</protein>
<comment type="caution">
    <text evidence="1">The sequence shown here is derived from an EMBL/GenBank/DDBJ whole genome shotgun (WGS) entry which is preliminary data.</text>
</comment>
<dbReference type="Proteomes" id="UP001596058">
    <property type="component" value="Unassembled WGS sequence"/>
</dbReference>
<evidence type="ECO:0000313" key="2">
    <source>
        <dbReference type="Proteomes" id="UP001596058"/>
    </source>
</evidence>
<dbReference type="EMBL" id="JBHSPA010000023">
    <property type="protein sequence ID" value="MFC5826017.1"/>
    <property type="molecule type" value="Genomic_DNA"/>
</dbReference>
<name>A0ABW1CL44_9ACTN</name>
<keyword evidence="2" id="KW-1185">Reference proteome</keyword>
<evidence type="ECO:0000313" key="1">
    <source>
        <dbReference type="EMBL" id="MFC5826017.1"/>
    </source>
</evidence>